<feature type="transmembrane region" description="Helical" evidence="2">
    <location>
        <begin position="286"/>
        <end position="308"/>
    </location>
</feature>
<dbReference type="AlphaFoldDB" id="A0A0S4J081"/>
<evidence type="ECO:0000256" key="1">
    <source>
        <dbReference type="SAM" id="MobiDB-lite"/>
    </source>
</evidence>
<keyword evidence="2" id="KW-0812">Transmembrane</keyword>
<accession>A0A0S4J081</accession>
<name>A0A0S4J081_BODSA</name>
<feature type="transmembrane region" description="Helical" evidence="2">
    <location>
        <begin position="542"/>
        <end position="563"/>
    </location>
</feature>
<feature type="transmembrane region" description="Helical" evidence="2">
    <location>
        <begin position="358"/>
        <end position="381"/>
    </location>
</feature>
<feature type="transmembrane region" description="Helical" evidence="2">
    <location>
        <begin position="649"/>
        <end position="672"/>
    </location>
</feature>
<evidence type="ECO:0000313" key="5">
    <source>
        <dbReference type="Proteomes" id="UP000051952"/>
    </source>
</evidence>
<protein>
    <submittedName>
        <fullName evidence="4">Membrane-associated protein, putative</fullName>
    </submittedName>
</protein>
<keyword evidence="2" id="KW-1133">Transmembrane helix</keyword>
<sequence>MIFLVLSAGVIHSCLSYTATLASDLNAEELVTPIEAAYVISTYRVFRTLRLQLKSSSGNTDGSSYQFREVSGGFPTDLSPQAGIGGGAVAASSVQQRTTANCSKSIVLANDDDSGAIIDGTSSQADITFRNLYALLTMSQLVPLSPTEAMIYIVPNRDVFEALPFTVRVTFAVAPACLEDISSGTPLNPTTTFTPVNITTRLTPVQKPFTDAQDISILAMVASGIVLGAPHAAAHAPRMLLGTITRRCLPFPESPVPYFLSPTAGYVDVTGIADDVHVRMLAWGMFQWWVVSLGISLVGLIAVCCLACSRRNGGSGVAGATQAQPVASHSDCGGLRSRLSSAFDLIADASCTLRFPSLVVLVSLPAFTYIAFTSVALLLSLSAETVALLGVGGMVWILVVLMVTLLLLVGAFRFVYVPWSHDVHRPPAPSVSSLTTDEAGALNEESQQQQHAPVGERRNAMLSILFGTGKWEDLNSLEIDNTAAEDAVHSLLLTATNDEDINKKTRQGAAKTNLDDGNHDTIGSGPCTRSCRFILQEYDDRGSFFICVDLVMTAACGGIQGASVAWTASYENCSSLLYGALGVLGVYWLIAVLRRPFRYGYVSVLNALLTSLEIASVGWELYRTRHPIGYDESINRNGESSMNTVSNSIVYAGITLVGLKLLLDILVGWYGVYRCCFTMRSDHGRGELRRRLQQRRREIARVRAAKDAQEMKEFLRTTHMVDDELIALAAALNSVDEDQQQQQREWLARITQLRLMWSLSHSESEDVSEVVDATRTLVNEIRTHAGGVGGSGRIGKDWKVTLRKCDTVEEAARLFVDVWSACHTLPGQMRREDDDGDGDNDEVRGMVRSLSRAVSMRKILLQDEVESSKDGDEENEGVTRDITVEAEGVPFRAKELVVKPGDPQDVLHRNASLARIDLHFDTDINCDGDEDSAGANHRGSQVSALNRFRSSRAVFGHVTSEDVNYAVAPGVSRTVFLQHQEVHSPRISTFSQNDAVFSRHLYKFEEI</sequence>
<dbReference type="EMBL" id="CYKH01000766">
    <property type="protein sequence ID" value="CUG35358.1"/>
    <property type="molecule type" value="Genomic_DNA"/>
</dbReference>
<feature type="region of interest" description="Disordered" evidence="1">
    <location>
        <begin position="427"/>
        <end position="454"/>
    </location>
</feature>
<keyword evidence="3" id="KW-0732">Signal</keyword>
<feature type="signal peptide" evidence="3">
    <location>
        <begin position="1"/>
        <end position="16"/>
    </location>
</feature>
<evidence type="ECO:0000313" key="4">
    <source>
        <dbReference type="EMBL" id="CUG35358.1"/>
    </source>
</evidence>
<feature type="transmembrane region" description="Helical" evidence="2">
    <location>
        <begin position="575"/>
        <end position="593"/>
    </location>
</feature>
<proteinExistence type="predicted"/>
<feature type="chain" id="PRO_5006621834" evidence="3">
    <location>
        <begin position="17"/>
        <end position="1007"/>
    </location>
</feature>
<keyword evidence="5" id="KW-1185">Reference proteome</keyword>
<evidence type="ECO:0000256" key="3">
    <source>
        <dbReference type="SAM" id="SignalP"/>
    </source>
</evidence>
<evidence type="ECO:0000256" key="2">
    <source>
        <dbReference type="SAM" id="Phobius"/>
    </source>
</evidence>
<organism evidence="4 5">
    <name type="scientific">Bodo saltans</name>
    <name type="common">Flagellated protozoan</name>
    <dbReference type="NCBI Taxonomy" id="75058"/>
    <lineage>
        <taxon>Eukaryota</taxon>
        <taxon>Discoba</taxon>
        <taxon>Euglenozoa</taxon>
        <taxon>Kinetoplastea</taxon>
        <taxon>Metakinetoplastina</taxon>
        <taxon>Eubodonida</taxon>
        <taxon>Bodonidae</taxon>
        <taxon>Bodo</taxon>
    </lineage>
</organism>
<reference evidence="5" key="1">
    <citation type="submission" date="2015-09" db="EMBL/GenBank/DDBJ databases">
        <authorList>
            <consortium name="Pathogen Informatics"/>
        </authorList>
    </citation>
    <scope>NUCLEOTIDE SEQUENCE [LARGE SCALE GENOMIC DNA]</scope>
    <source>
        <strain evidence="5">Lake Konstanz</strain>
    </source>
</reference>
<keyword evidence="2" id="KW-0472">Membrane</keyword>
<feature type="transmembrane region" description="Helical" evidence="2">
    <location>
        <begin position="600"/>
        <end position="619"/>
    </location>
</feature>
<gene>
    <name evidence="4" type="ORF">BSAL_78115</name>
</gene>
<dbReference type="Proteomes" id="UP000051952">
    <property type="component" value="Unassembled WGS sequence"/>
</dbReference>
<dbReference type="VEuPathDB" id="TriTrypDB:BSAL_78115"/>
<feature type="transmembrane region" description="Helical" evidence="2">
    <location>
        <begin position="393"/>
        <end position="416"/>
    </location>
</feature>